<dbReference type="PROSITE" id="PS50110">
    <property type="entry name" value="RESPONSE_REGULATORY"/>
    <property type="match status" value="1"/>
</dbReference>
<dbReference type="EMBL" id="JAJUWU010000017">
    <property type="protein sequence ID" value="MCE7029654.1"/>
    <property type="molecule type" value="Genomic_DNA"/>
</dbReference>
<keyword evidence="1" id="KW-0597">Phosphoprotein</keyword>
<dbReference type="InterPro" id="IPR011006">
    <property type="entry name" value="CheY-like_superfamily"/>
</dbReference>
<dbReference type="GO" id="GO:0000160">
    <property type="term" value="P:phosphorelay signal transduction system"/>
    <property type="evidence" value="ECO:0007669"/>
    <property type="project" value="InterPro"/>
</dbReference>
<evidence type="ECO:0000313" key="3">
    <source>
        <dbReference type="EMBL" id="MCE7029654.1"/>
    </source>
</evidence>
<protein>
    <submittedName>
        <fullName evidence="3">Response regulator</fullName>
    </submittedName>
</protein>
<evidence type="ECO:0000256" key="1">
    <source>
        <dbReference type="PROSITE-ProRule" id="PRU00169"/>
    </source>
</evidence>
<dbReference type="RefSeq" id="WP_233720643.1">
    <property type="nucleotide sequence ID" value="NZ_JAJUWU010000017.1"/>
</dbReference>
<name>A0A9X1P4E4_9HYPH</name>
<keyword evidence="4" id="KW-1185">Reference proteome</keyword>
<comment type="caution">
    <text evidence="3">The sequence shown here is derived from an EMBL/GenBank/DDBJ whole genome shotgun (WGS) entry which is preliminary data.</text>
</comment>
<evidence type="ECO:0000313" key="4">
    <source>
        <dbReference type="Proteomes" id="UP001139035"/>
    </source>
</evidence>
<reference evidence="3" key="1">
    <citation type="submission" date="2022-01" db="EMBL/GenBank/DDBJ databases">
        <title>Jiella avicenniae sp. nov., a novel endophytic bacterium isolated from bark of Avicennia marina.</title>
        <authorList>
            <person name="Tuo L."/>
        </authorList>
    </citation>
    <scope>NUCLEOTIDE SEQUENCE</scope>
    <source>
        <strain evidence="3">CBK1P-4</strain>
    </source>
</reference>
<accession>A0A9X1P4E4</accession>
<dbReference type="SUPFAM" id="SSF52172">
    <property type="entry name" value="CheY-like"/>
    <property type="match status" value="1"/>
</dbReference>
<dbReference type="AlphaFoldDB" id="A0A9X1P4E4"/>
<sequence length="126" mass="14141">MMDAMEQELQGLTVLVVEDEYYLADDICRAFRRLGASIMGPAPTVAEATERLKLHETPNFAVLDISLNGESVYPLADELNRRGVPFVFTTGYDPTAMPDDYRKMPRWEKPFDPAAFALSVAALLRK</sequence>
<dbReference type="Proteomes" id="UP001139035">
    <property type="component" value="Unassembled WGS sequence"/>
</dbReference>
<dbReference type="Gene3D" id="3.40.50.2300">
    <property type="match status" value="1"/>
</dbReference>
<feature type="domain" description="Response regulatory" evidence="2">
    <location>
        <begin position="13"/>
        <end position="124"/>
    </location>
</feature>
<gene>
    <name evidence="3" type="ORF">LZD57_16820</name>
</gene>
<proteinExistence type="predicted"/>
<dbReference type="InterPro" id="IPR001789">
    <property type="entry name" value="Sig_transdc_resp-reg_receiver"/>
</dbReference>
<feature type="modified residue" description="4-aspartylphosphate" evidence="1">
    <location>
        <position position="64"/>
    </location>
</feature>
<evidence type="ECO:0000259" key="2">
    <source>
        <dbReference type="PROSITE" id="PS50110"/>
    </source>
</evidence>
<organism evidence="3 4">
    <name type="scientific">Jiella avicenniae</name>
    <dbReference type="NCBI Taxonomy" id="2907202"/>
    <lineage>
        <taxon>Bacteria</taxon>
        <taxon>Pseudomonadati</taxon>
        <taxon>Pseudomonadota</taxon>
        <taxon>Alphaproteobacteria</taxon>
        <taxon>Hyphomicrobiales</taxon>
        <taxon>Aurantimonadaceae</taxon>
        <taxon>Jiella</taxon>
    </lineage>
</organism>